<dbReference type="InterPro" id="IPR015300">
    <property type="entry name" value="DNA-bd_pseudobarrel_sf"/>
</dbReference>
<evidence type="ECO:0000256" key="4">
    <source>
        <dbReference type="ARBA" id="ARBA00023163"/>
    </source>
</evidence>
<dbReference type="EMBL" id="NBSK02000004">
    <property type="protein sequence ID" value="KAJ0210391.1"/>
    <property type="molecule type" value="Genomic_DNA"/>
</dbReference>
<dbReference type="AlphaFoldDB" id="A0A9R1VQ24"/>
<dbReference type="PANTHER" id="PTHR31391:SF88">
    <property type="entry name" value="DNA-BINDING PSEUDOBARREL DOMAIN-CONTAINING PROTEIN-RELATED"/>
    <property type="match status" value="1"/>
</dbReference>
<name>A0A9R1VQ24_LACSA</name>
<dbReference type="SMART" id="SM01019">
    <property type="entry name" value="B3"/>
    <property type="match status" value="1"/>
</dbReference>
<organism evidence="8 9">
    <name type="scientific">Lactuca sativa</name>
    <name type="common">Garden lettuce</name>
    <dbReference type="NCBI Taxonomy" id="4236"/>
    <lineage>
        <taxon>Eukaryota</taxon>
        <taxon>Viridiplantae</taxon>
        <taxon>Streptophyta</taxon>
        <taxon>Embryophyta</taxon>
        <taxon>Tracheophyta</taxon>
        <taxon>Spermatophyta</taxon>
        <taxon>Magnoliopsida</taxon>
        <taxon>eudicotyledons</taxon>
        <taxon>Gunneridae</taxon>
        <taxon>Pentapetalae</taxon>
        <taxon>asterids</taxon>
        <taxon>campanulids</taxon>
        <taxon>Asterales</taxon>
        <taxon>Asteraceae</taxon>
        <taxon>Cichorioideae</taxon>
        <taxon>Cichorieae</taxon>
        <taxon>Lactucinae</taxon>
        <taxon>Lactuca</taxon>
    </lineage>
</organism>
<evidence type="ECO:0000313" key="8">
    <source>
        <dbReference type="EMBL" id="KAJ0210391.1"/>
    </source>
</evidence>
<evidence type="ECO:0000256" key="2">
    <source>
        <dbReference type="ARBA" id="ARBA00023015"/>
    </source>
</evidence>
<dbReference type="Pfam" id="PF02362">
    <property type="entry name" value="B3"/>
    <property type="match status" value="1"/>
</dbReference>
<evidence type="ECO:0000256" key="6">
    <source>
        <dbReference type="SAM" id="MobiDB-lite"/>
    </source>
</evidence>
<dbReference type="Gene3D" id="2.40.330.10">
    <property type="entry name" value="DNA-binding pseudobarrel domain"/>
    <property type="match status" value="1"/>
</dbReference>
<proteinExistence type="predicted"/>
<comment type="caution">
    <text evidence="8">The sequence shown here is derived from an EMBL/GenBank/DDBJ whole genome shotgun (WGS) entry which is preliminary data.</text>
</comment>
<feature type="region of interest" description="Disordered" evidence="6">
    <location>
        <begin position="125"/>
        <end position="147"/>
    </location>
</feature>
<dbReference type="InterPro" id="IPR044837">
    <property type="entry name" value="REM16-like"/>
</dbReference>
<dbReference type="Proteomes" id="UP000235145">
    <property type="component" value="Unassembled WGS sequence"/>
</dbReference>
<dbReference type="GO" id="GO:0003677">
    <property type="term" value="F:DNA binding"/>
    <property type="evidence" value="ECO:0007669"/>
    <property type="project" value="UniProtKB-KW"/>
</dbReference>
<dbReference type="PROSITE" id="PS50863">
    <property type="entry name" value="B3"/>
    <property type="match status" value="1"/>
</dbReference>
<protein>
    <recommendedName>
        <fullName evidence="7">TF-B3 domain-containing protein</fullName>
    </recommendedName>
</protein>
<evidence type="ECO:0000256" key="5">
    <source>
        <dbReference type="ARBA" id="ARBA00023242"/>
    </source>
</evidence>
<accession>A0A9R1VQ24</accession>
<keyword evidence="4" id="KW-0804">Transcription</keyword>
<dbReference type="GO" id="GO:0005634">
    <property type="term" value="C:nucleus"/>
    <property type="evidence" value="ECO:0007669"/>
    <property type="project" value="UniProtKB-SubCell"/>
</dbReference>
<evidence type="ECO:0000313" key="9">
    <source>
        <dbReference type="Proteomes" id="UP000235145"/>
    </source>
</evidence>
<reference evidence="8 9" key="1">
    <citation type="journal article" date="2017" name="Nat. Commun.">
        <title>Genome assembly with in vitro proximity ligation data and whole-genome triplication in lettuce.</title>
        <authorList>
            <person name="Reyes-Chin-Wo S."/>
            <person name="Wang Z."/>
            <person name="Yang X."/>
            <person name="Kozik A."/>
            <person name="Arikit S."/>
            <person name="Song C."/>
            <person name="Xia L."/>
            <person name="Froenicke L."/>
            <person name="Lavelle D.O."/>
            <person name="Truco M.J."/>
            <person name="Xia R."/>
            <person name="Zhu S."/>
            <person name="Xu C."/>
            <person name="Xu H."/>
            <person name="Xu X."/>
            <person name="Cox K."/>
            <person name="Korf I."/>
            <person name="Meyers B.C."/>
            <person name="Michelmore R.W."/>
        </authorList>
    </citation>
    <scope>NUCLEOTIDE SEQUENCE [LARGE SCALE GENOMIC DNA]</scope>
    <source>
        <strain evidence="9">cv. Salinas</strain>
        <tissue evidence="8">Seedlings</tissue>
    </source>
</reference>
<keyword evidence="9" id="KW-1185">Reference proteome</keyword>
<comment type="subcellular location">
    <subcellularLocation>
        <location evidence="1">Nucleus</location>
    </subcellularLocation>
</comment>
<evidence type="ECO:0000256" key="3">
    <source>
        <dbReference type="ARBA" id="ARBA00023125"/>
    </source>
</evidence>
<evidence type="ECO:0000256" key="1">
    <source>
        <dbReference type="ARBA" id="ARBA00004123"/>
    </source>
</evidence>
<sequence>MILATEFQSSLGTEFPSCVKLMGRSQVTQGFWMGLPTPFCRSFMPKEETTFVLEDENGEKCEVKYIAYKNGISAGWKSFVVAHDLTEGDVLVFHLIDAFKFKVYIIKASESNEVDGALSLLNLEAQNDENPPVTPSPKPKKRKHPKTLSLTMVKEKHKKSTPLLVKAIEILEHSGTNKEDIGSEVPEPSTTPFQDLKSFEHFRIKINGQCINSELSEEVKLGYYKLCIHKKQFLHDGVHKNLYHKLVAGMIGETVNIAKEIKNCKLMISKEELEAWDNTLKSFEILGMKVGFLRDKIRTLVRLVFESEFGVDLKRYVEAKKNEKLVEDEIIKVKAKLLELKIKAKGLLGCLKDKVEKYMIEFQDEVDVPW</sequence>
<dbReference type="SUPFAM" id="SSF101936">
    <property type="entry name" value="DNA-binding pseudobarrel domain"/>
    <property type="match status" value="1"/>
</dbReference>
<dbReference type="PANTHER" id="PTHR31391">
    <property type="entry name" value="B3 DOMAIN-CONTAINING PROTEIN OS11G0197600-RELATED"/>
    <property type="match status" value="1"/>
</dbReference>
<dbReference type="InterPro" id="IPR003340">
    <property type="entry name" value="B3_DNA-bd"/>
</dbReference>
<dbReference type="CDD" id="cd10017">
    <property type="entry name" value="B3_DNA"/>
    <property type="match status" value="1"/>
</dbReference>
<evidence type="ECO:0000259" key="7">
    <source>
        <dbReference type="PROSITE" id="PS50863"/>
    </source>
</evidence>
<keyword evidence="2" id="KW-0805">Transcription regulation</keyword>
<keyword evidence="5" id="KW-0539">Nucleus</keyword>
<feature type="domain" description="TF-B3" evidence="7">
    <location>
        <begin position="18"/>
        <end position="109"/>
    </location>
</feature>
<keyword evidence="3" id="KW-0238">DNA-binding</keyword>
<gene>
    <name evidence="8" type="ORF">LSAT_V11C400221050</name>
</gene>